<proteinExistence type="predicted"/>
<organism evidence="2 3">
    <name type="scientific">Paenibacillus amylolyticus</name>
    <dbReference type="NCBI Taxonomy" id="1451"/>
    <lineage>
        <taxon>Bacteria</taxon>
        <taxon>Bacillati</taxon>
        <taxon>Bacillota</taxon>
        <taxon>Bacilli</taxon>
        <taxon>Bacillales</taxon>
        <taxon>Paenibacillaceae</taxon>
        <taxon>Paenibacillus</taxon>
    </lineage>
</organism>
<dbReference type="GO" id="GO:0004803">
    <property type="term" value="F:transposase activity"/>
    <property type="evidence" value="ECO:0007669"/>
    <property type="project" value="TreeGrafter"/>
</dbReference>
<dbReference type="EMBL" id="JAVDTR010000015">
    <property type="protein sequence ID" value="MDR6726077.1"/>
    <property type="molecule type" value="Genomic_DNA"/>
</dbReference>
<dbReference type="InterPro" id="IPR025246">
    <property type="entry name" value="IS30-like_HTH"/>
</dbReference>
<name>A0AAP5H586_PAEAM</name>
<evidence type="ECO:0000313" key="2">
    <source>
        <dbReference type="EMBL" id="MDR6726077.1"/>
    </source>
</evidence>
<feature type="domain" description="Transposase IS30-like HTH" evidence="1">
    <location>
        <begin position="2"/>
        <end position="44"/>
    </location>
</feature>
<dbReference type="PANTHER" id="PTHR10948">
    <property type="entry name" value="TRANSPOSASE"/>
    <property type="match status" value="1"/>
</dbReference>
<dbReference type="InterPro" id="IPR051917">
    <property type="entry name" value="Transposase-Integrase"/>
</dbReference>
<dbReference type="Gene3D" id="1.10.10.60">
    <property type="entry name" value="Homeodomain-like"/>
    <property type="match status" value="1"/>
</dbReference>
<dbReference type="AlphaFoldDB" id="A0AAP5H586"/>
<dbReference type="GO" id="GO:0005829">
    <property type="term" value="C:cytosol"/>
    <property type="evidence" value="ECO:0007669"/>
    <property type="project" value="TreeGrafter"/>
</dbReference>
<sequence length="71" mass="8340">MSYTHLRIIERSKLEILHEQGKSSRAIAKELGRHPLTICRELERTVSSEYRAQQAQEAYHERRKTSVFTGK</sequence>
<evidence type="ECO:0000313" key="3">
    <source>
        <dbReference type="Proteomes" id="UP001254832"/>
    </source>
</evidence>
<evidence type="ECO:0000259" key="1">
    <source>
        <dbReference type="Pfam" id="PF13936"/>
    </source>
</evidence>
<protein>
    <submittedName>
        <fullName evidence="2">IS30 family transposase</fullName>
    </submittedName>
</protein>
<accession>A0AAP5H586</accession>
<dbReference type="Pfam" id="PF13936">
    <property type="entry name" value="HTH_38"/>
    <property type="match status" value="1"/>
</dbReference>
<dbReference type="GO" id="GO:0032196">
    <property type="term" value="P:transposition"/>
    <property type="evidence" value="ECO:0007669"/>
    <property type="project" value="TreeGrafter"/>
</dbReference>
<gene>
    <name evidence="2" type="ORF">J2W91_004583</name>
</gene>
<reference evidence="2" key="1">
    <citation type="submission" date="2023-07" db="EMBL/GenBank/DDBJ databases">
        <title>Sorghum-associated microbial communities from plants grown in Nebraska, USA.</title>
        <authorList>
            <person name="Schachtman D."/>
        </authorList>
    </citation>
    <scope>NUCLEOTIDE SEQUENCE</scope>
    <source>
        <strain evidence="2">BE80</strain>
    </source>
</reference>
<dbReference type="PANTHER" id="PTHR10948:SF23">
    <property type="entry name" value="TRANSPOSASE INSI FOR INSERTION SEQUENCE ELEMENT IS30A-RELATED"/>
    <property type="match status" value="1"/>
</dbReference>
<dbReference type="Proteomes" id="UP001254832">
    <property type="component" value="Unassembled WGS sequence"/>
</dbReference>
<comment type="caution">
    <text evidence="2">The sequence shown here is derived from an EMBL/GenBank/DDBJ whole genome shotgun (WGS) entry which is preliminary data.</text>
</comment>